<accession>A0A923J2T5</accession>
<sequence>MKILIRNILITVSLITLFFIIFTFRYEKTGFEKTGFDKIVVLDDINFNEDILSSDREEKMTLEKVDKVPFNEECDSCDFIDDENIVYASRNSKDTFLDVNDEKLNYFQLNKFNLKSLKEEKIKPVHNKSQRFIISSPDKKRIFYSEGDEILQREIKIVEKNKSFIYNVKDKENINISYKTFVKWMPDSSGYIGMKSTLFFQDLNNNTTKEILEAKQLKNIGNIHEISVAKDCKNIFIQSFKSDEEFNSYIYHLNLDKPYKLNLIFKGNINKIEGIDGDNFIFSGKFWGDKALYLYNIKTKDIKTILNEEVILFKLSNDRKNIAYVVKDKEGNNTLYAAKIYKNSISHSVMLYKNLNIKNSTLNWSEDNNKLIAAFYENKEEKSKMYIFYFK</sequence>
<dbReference type="EMBL" id="JAAZWO010000021">
    <property type="protein sequence ID" value="MBC2399068.1"/>
    <property type="molecule type" value="Genomic_DNA"/>
</dbReference>
<keyword evidence="1" id="KW-1133">Transmembrane helix</keyword>
<dbReference type="AlphaFoldDB" id="A0A923J2T5"/>
<dbReference type="RefSeq" id="WP_173680410.1">
    <property type="nucleotide sequence ID" value="NZ_JAAZWO010000021.1"/>
</dbReference>
<keyword evidence="1" id="KW-0472">Membrane</keyword>
<evidence type="ECO:0000313" key="3">
    <source>
        <dbReference type="Proteomes" id="UP000563151"/>
    </source>
</evidence>
<reference evidence="2 3" key="1">
    <citation type="submission" date="2020-04" db="EMBL/GenBank/DDBJ databases">
        <title>Genomic insights into acetone-butanol-ethanol (ABE) fermentation by sequencing solventogenic clostridia strains.</title>
        <authorList>
            <person name="Brown S."/>
        </authorList>
    </citation>
    <scope>NUCLEOTIDE SEQUENCE [LARGE SCALE GENOMIC DNA]</scope>
    <source>
        <strain evidence="2 3">DJ011</strain>
    </source>
</reference>
<keyword evidence="1" id="KW-0812">Transmembrane</keyword>
<name>A0A923J2T5_CLOTT</name>
<feature type="transmembrane region" description="Helical" evidence="1">
    <location>
        <begin position="7"/>
        <end position="26"/>
    </location>
</feature>
<dbReference type="Proteomes" id="UP000563151">
    <property type="component" value="Unassembled WGS sequence"/>
</dbReference>
<organism evidence="2 3">
    <name type="scientific">Clostridium tetanomorphum</name>
    <dbReference type="NCBI Taxonomy" id="1553"/>
    <lineage>
        <taxon>Bacteria</taxon>
        <taxon>Bacillati</taxon>
        <taxon>Bacillota</taxon>
        <taxon>Clostridia</taxon>
        <taxon>Eubacteriales</taxon>
        <taxon>Clostridiaceae</taxon>
        <taxon>Clostridium</taxon>
    </lineage>
</organism>
<evidence type="ECO:0000313" key="2">
    <source>
        <dbReference type="EMBL" id="MBC2399068.1"/>
    </source>
</evidence>
<dbReference type="SUPFAM" id="SSF82171">
    <property type="entry name" value="DPP6 N-terminal domain-like"/>
    <property type="match status" value="1"/>
</dbReference>
<comment type="caution">
    <text evidence="2">The sequence shown here is derived from an EMBL/GenBank/DDBJ whole genome shotgun (WGS) entry which is preliminary data.</text>
</comment>
<protein>
    <submittedName>
        <fullName evidence="2">Uncharacterized protein</fullName>
    </submittedName>
</protein>
<proteinExistence type="predicted"/>
<evidence type="ECO:0000256" key="1">
    <source>
        <dbReference type="SAM" id="Phobius"/>
    </source>
</evidence>
<keyword evidence="3" id="KW-1185">Reference proteome</keyword>
<gene>
    <name evidence="2" type="ORF">HGG79_14985</name>
</gene>